<sequence length="97" mass="10347">MQTQNLFIALSAAAALLPSVYAAPAEAGPGAIVKAKCPYTAFRHRNGKLKPVYYGEADANSEEQISLAQVKFAPDCKILESSGGKVLRVKNGHVDSW</sequence>
<gene>
    <name evidence="1" type="ORF">PoMZ_03359</name>
</gene>
<dbReference type="EMBL" id="CP034206">
    <property type="protein sequence ID" value="QBZ58407.1"/>
    <property type="molecule type" value="Genomic_DNA"/>
</dbReference>
<dbReference type="AlphaFoldDB" id="A0A4P7N6W9"/>
<protein>
    <submittedName>
        <fullName evidence="1">Uncharacterized protein</fullName>
    </submittedName>
</protein>
<proteinExistence type="predicted"/>
<name>A0A4P7N6W9_PYROR</name>
<organism evidence="1 2">
    <name type="scientific">Pyricularia oryzae</name>
    <name type="common">Rice blast fungus</name>
    <name type="synonym">Magnaporthe oryzae</name>
    <dbReference type="NCBI Taxonomy" id="318829"/>
    <lineage>
        <taxon>Eukaryota</taxon>
        <taxon>Fungi</taxon>
        <taxon>Dikarya</taxon>
        <taxon>Ascomycota</taxon>
        <taxon>Pezizomycotina</taxon>
        <taxon>Sordariomycetes</taxon>
        <taxon>Sordariomycetidae</taxon>
        <taxon>Magnaporthales</taxon>
        <taxon>Pyriculariaceae</taxon>
        <taxon>Pyricularia</taxon>
    </lineage>
</organism>
<reference evidence="1 2" key="1">
    <citation type="journal article" date="2019" name="Mol. Biol. Evol.">
        <title>Blast fungal genomes show frequent chromosomal changes, gene gains and losses, and effector gene turnover.</title>
        <authorList>
            <person name="Gomez Luciano L.B."/>
            <person name="Jason Tsai I."/>
            <person name="Chuma I."/>
            <person name="Tosa Y."/>
            <person name="Chen Y.H."/>
            <person name="Li J.Y."/>
            <person name="Li M.Y."/>
            <person name="Jade Lu M.Y."/>
            <person name="Nakayashiki H."/>
            <person name="Li W.H."/>
        </authorList>
    </citation>
    <scope>NUCLEOTIDE SEQUENCE [LARGE SCALE GENOMIC DNA]</scope>
    <source>
        <strain evidence="1">MZ5-1-6</strain>
    </source>
</reference>
<accession>A0A4P7N6W9</accession>
<evidence type="ECO:0000313" key="2">
    <source>
        <dbReference type="Proteomes" id="UP000294847"/>
    </source>
</evidence>
<evidence type="ECO:0000313" key="1">
    <source>
        <dbReference type="EMBL" id="QBZ58407.1"/>
    </source>
</evidence>
<dbReference type="Proteomes" id="UP000294847">
    <property type="component" value="Chromosome 3"/>
</dbReference>
<dbReference type="VEuPathDB" id="FungiDB:M_BR32_EuGene_00128081"/>